<evidence type="ECO:0000313" key="3">
    <source>
        <dbReference type="EMBL" id="GED05429.1"/>
    </source>
</evidence>
<gene>
    <name evidence="3" type="ORF">AUR04nite_09610</name>
</gene>
<dbReference type="InterPro" id="IPR018649">
    <property type="entry name" value="SHOCT"/>
</dbReference>
<organism evidence="3 4">
    <name type="scientific">Glutamicibacter uratoxydans</name>
    <name type="common">Arthrobacter uratoxydans</name>
    <dbReference type="NCBI Taxonomy" id="43667"/>
    <lineage>
        <taxon>Bacteria</taxon>
        <taxon>Bacillati</taxon>
        <taxon>Actinomycetota</taxon>
        <taxon>Actinomycetes</taxon>
        <taxon>Micrococcales</taxon>
        <taxon>Micrococcaceae</taxon>
        <taxon>Glutamicibacter</taxon>
    </lineage>
</organism>
<evidence type="ECO:0000313" key="4">
    <source>
        <dbReference type="Proteomes" id="UP000316612"/>
    </source>
</evidence>
<dbReference type="EMBL" id="BJNY01000005">
    <property type="protein sequence ID" value="GED05429.1"/>
    <property type="molecule type" value="Genomic_DNA"/>
</dbReference>
<evidence type="ECO:0000259" key="2">
    <source>
        <dbReference type="Pfam" id="PF09851"/>
    </source>
</evidence>
<keyword evidence="1" id="KW-1133">Transmembrane helix</keyword>
<reference evidence="3 4" key="1">
    <citation type="submission" date="2019-06" db="EMBL/GenBank/DDBJ databases">
        <title>Whole genome shotgun sequence of Glutamicibacter uratoxydans NBRC 15515.</title>
        <authorList>
            <person name="Hosoyama A."/>
            <person name="Uohara A."/>
            <person name="Ohji S."/>
            <person name="Ichikawa N."/>
        </authorList>
    </citation>
    <scope>NUCLEOTIDE SEQUENCE [LARGE SCALE GENOMIC DNA]</scope>
    <source>
        <strain evidence="3 4">NBRC 15515</strain>
    </source>
</reference>
<dbReference type="Pfam" id="PF09851">
    <property type="entry name" value="SHOCT"/>
    <property type="match status" value="1"/>
</dbReference>
<feature type="transmembrane region" description="Helical" evidence="1">
    <location>
        <begin position="20"/>
        <end position="40"/>
    </location>
</feature>
<dbReference type="Proteomes" id="UP000316612">
    <property type="component" value="Unassembled WGS sequence"/>
</dbReference>
<sequence length="83" mass="9846">MTAALLPILDYMPGHVWGGPGWFVLIPFFWILLIGFFIFAGRRYRWRHSSTSAEGVLRERYARGEIDDTEYRQRLEVLRTKLK</sequence>
<name>A0A4Y4DJE2_GLUUR</name>
<comment type="caution">
    <text evidence="3">The sequence shown here is derived from an EMBL/GenBank/DDBJ whole genome shotgun (WGS) entry which is preliminary data.</text>
</comment>
<keyword evidence="4" id="KW-1185">Reference proteome</keyword>
<dbReference type="OrthoDB" id="3748887at2"/>
<keyword evidence="1" id="KW-0472">Membrane</keyword>
<protein>
    <recommendedName>
        <fullName evidence="2">SHOCT domain-containing protein</fullName>
    </recommendedName>
</protein>
<proteinExistence type="predicted"/>
<keyword evidence="1" id="KW-0812">Transmembrane</keyword>
<evidence type="ECO:0000256" key="1">
    <source>
        <dbReference type="SAM" id="Phobius"/>
    </source>
</evidence>
<accession>A0A4Y4DJE2</accession>
<dbReference type="AlphaFoldDB" id="A0A4Y4DJE2"/>
<dbReference type="RefSeq" id="WP_141362501.1">
    <property type="nucleotide sequence ID" value="NZ_BAAAJL010000008.1"/>
</dbReference>
<feature type="domain" description="SHOCT" evidence="2">
    <location>
        <begin position="56"/>
        <end position="78"/>
    </location>
</feature>